<dbReference type="GO" id="GO:0003676">
    <property type="term" value="F:nucleic acid binding"/>
    <property type="evidence" value="ECO:0007669"/>
    <property type="project" value="InterPro"/>
</dbReference>
<protein>
    <recommendedName>
        <fullName evidence="1">site-specific DNA-methyltransferase (adenine-specific)</fullName>
        <ecNumber evidence="1">2.1.1.72</ecNumber>
    </recommendedName>
</protein>
<dbReference type="InterPro" id="IPR029063">
    <property type="entry name" value="SAM-dependent_MTases_sf"/>
</dbReference>
<evidence type="ECO:0000313" key="7">
    <source>
        <dbReference type="EMBL" id="ADV43780.1"/>
    </source>
</evidence>
<dbReference type="GO" id="GO:0006304">
    <property type="term" value="P:DNA modification"/>
    <property type="evidence" value="ECO:0007669"/>
    <property type="project" value="InterPro"/>
</dbReference>
<evidence type="ECO:0000256" key="4">
    <source>
        <dbReference type="ARBA" id="ARBA00022691"/>
    </source>
</evidence>
<evidence type="ECO:0000256" key="5">
    <source>
        <dbReference type="ARBA" id="ARBA00047942"/>
    </source>
</evidence>
<dbReference type="PANTHER" id="PTHR33841">
    <property type="entry name" value="DNA METHYLTRANSFERASE YEEA-RELATED"/>
    <property type="match status" value="1"/>
</dbReference>
<keyword evidence="4" id="KW-0949">S-adenosyl-L-methionine</keyword>
<evidence type="ECO:0000256" key="3">
    <source>
        <dbReference type="ARBA" id="ARBA00022679"/>
    </source>
</evidence>
<dbReference type="InterPro" id="IPR011639">
    <property type="entry name" value="MethylTrfase_TaqI-like_dom"/>
</dbReference>
<dbReference type="Gene3D" id="3.40.50.150">
    <property type="entry name" value="Vaccinia Virus protein VP39"/>
    <property type="match status" value="1"/>
</dbReference>
<keyword evidence="8" id="KW-1185">Reference proteome</keyword>
<dbReference type="KEGG" id="bhl:Bache_1796"/>
<dbReference type="InterPro" id="IPR002052">
    <property type="entry name" value="DNA_methylase_N6_adenine_CS"/>
</dbReference>
<gene>
    <name evidence="7" type="ordered locus">Bache_1796</name>
</gene>
<evidence type="ECO:0000259" key="6">
    <source>
        <dbReference type="Pfam" id="PF07669"/>
    </source>
</evidence>
<feature type="domain" description="Type II methyltransferase M.TaqI-like" evidence="6">
    <location>
        <begin position="157"/>
        <end position="305"/>
    </location>
</feature>
<sequence length="589" mass="68047">MNSQIFAYLKRKQLTDTRTVNRLFVSSFVLLSDLKIENNYVIKSLLIDKEDEDFDLLQEFVSKIHHFHPAPMTIEDMISLFEFVISPADRIVTGAVYTPKYVRENIIETCLNTIPNEHIQHIRVADIACGCGGFLMDVALFLHNNTGRAFYDIYQKSVYGIDIQEYSVERTKILLSLLALLHGEDLDFDFNVLQANTLDFNTAEWNQDYKHFDVIVGNPPYVCSRNVDATTKEKMLQYEVCLSGHPDLYIPFFQIATEMLNDGGRLGFITMNSFIRSVNGRAVRNYFSRGIHDISILDFRGYQVFQKKSTYTCLFFLTKNQASDTLHYAVNENGDLNAMLEFTNILYNQLDNKKGWSLNDFEAVRQIESAGIPIGEYCQSRHGIATLSNKTYIFKPVAEDDNYYYLESKDKRFPIEKAICRNVVNSNKLNSKVSFESIIEKLIFPYYINEGRATIIEESVMKTTFPYTYAYLSSQRKQLAERDKGKTDKYPTWYAYGRTQSLIMPRYKLFFPKFANKPLHCVLRDDADLMLYNGVAFVSDDLEKLQVLKSILDSNVFWNYLVKNAKPYSTGYYSLSGVDIKNFGMPTIK</sequence>
<dbReference type="OrthoDB" id="32195at2"/>
<dbReference type="InterPro" id="IPR050953">
    <property type="entry name" value="N4_N6_ade-DNA_methylase"/>
</dbReference>
<dbReference type="REBASE" id="31564">
    <property type="entry name" value="M.Bhe36ORF1796P"/>
</dbReference>
<comment type="catalytic activity">
    <reaction evidence="5">
        <text>a 2'-deoxyadenosine in DNA + S-adenosyl-L-methionine = an N(6)-methyl-2'-deoxyadenosine in DNA + S-adenosyl-L-homocysteine + H(+)</text>
        <dbReference type="Rhea" id="RHEA:15197"/>
        <dbReference type="Rhea" id="RHEA-COMP:12418"/>
        <dbReference type="Rhea" id="RHEA-COMP:12419"/>
        <dbReference type="ChEBI" id="CHEBI:15378"/>
        <dbReference type="ChEBI" id="CHEBI:57856"/>
        <dbReference type="ChEBI" id="CHEBI:59789"/>
        <dbReference type="ChEBI" id="CHEBI:90615"/>
        <dbReference type="ChEBI" id="CHEBI:90616"/>
        <dbReference type="EC" id="2.1.1.72"/>
    </reaction>
</comment>
<accession>E6SNN1</accession>
<dbReference type="Pfam" id="PF07669">
    <property type="entry name" value="Eco57I"/>
    <property type="match status" value="1"/>
</dbReference>
<dbReference type="CDD" id="cd02440">
    <property type="entry name" value="AdoMet_MTases"/>
    <property type="match status" value="1"/>
</dbReference>
<dbReference type="SUPFAM" id="SSF53335">
    <property type="entry name" value="S-adenosyl-L-methionine-dependent methyltransferases"/>
    <property type="match status" value="1"/>
</dbReference>
<evidence type="ECO:0000256" key="1">
    <source>
        <dbReference type="ARBA" id="ARBA00011900"/>
    </source>
</evidence>
<dbReference type="EMBL" id="CP002352">
    <property type="protein sequence ID" value="ADV43780.1"/>
    <property type="molecule type" value="Genomic_DNA"/>
</dbReference>
<evidence type="ECO:0000256" key="2">
    <source>
        <dbReference type="ARBA" id="ARBA00022603"/>
    </source>
</evidence>
<dbReference type="Proteomes" id="UP000008630">
    <property type="component" value="Chromosome"/>
</dbReference>
<reference key="1">
    <citation type="submission" date="2010-11" db="EMBL/GenBank/DDBJ databases">
        <title>The complete genome of Bacteroides helcogenes P 36-108.</title>
        <authorList>
            <consortium name="US DOE Joint Genome Institute (JGI-PGF)"/>
            <person name="Lucas S."/>
            <person name="Copeland A."/>
            <person name="Lapidus A."/>
            <person name="Bruce D."/>
            <person name="Goodwin L."/>
            <person name="Pitluck S."/>
            <person name="Kyrpides N."/>
            <person name="Mavromatis K."/>
            <person name="Ivanova N."/>
            <person name="Zeytun A."/>
            <person name="Brettin T."/>
            <person name="Detter J.C."/>
            <person name="Tapia R."/>
            <person name="Han C."/>
            <person name="Land M."/>
            <person name="Hauser L."/>
            <person name="Markowitz V."/>
            <person name="Cheng J.-F."/>
            <person name="Hugenholtz P."/>
            <person name="Woyke T."/>
            <person name="Wu D."/>
            <person name="Gronow S."/>
            <person name="Wellnitz S."/>
            <person name="Brambilla E."/>
            <person name="Klenk H.-P."/>
            <person name="Eisen J.A."/>
        </authorList>
    </citation>
    <scope>NUCLEOTIDE SEQUENCE</scope>
    <source>
        <strain>P 36-108</strain>
    </source>
</reference>
<dbReference type="AlphaFoldDB" id="E6SNN1"/>
<dbReference type="GO" id="GO:0009007">
    <property type="term" value="F:site-specific DNA-methyltransferase (adenine-specific) activity"/>
    <property type="evidence" value="ECO:0007669"/>
    <property type="project" value="UniProtKB-EC"/>
</dbReference>
<dbReference type="GO" id="GO:0032259">
    <property type="term" value="P:methylation"/>
    <property type="evidence" value="ECO:0007669"/>
    <property type="project" value="UniProtKB-KW"/>
</dbReference>
<dbReference type="HOGENOM" id="CLU_030414_0_0_10"/>
<dbReference type="STRING" id="693979.Bache_1796"/>
<dbReference type="eggNOG" id="COG0286">
    <property type="taxonomic scope" value="Bacteria"/>
</dbReference>
<organism evidence="7 8">
    <name type="scientific">Bacteroides helcogenes (strain ATCC 35417 / DSM 20613 / JCM 6297 / CCUG 15421 / P 36-108)</name>
    <dbReference type="NCBI Taxonomy" id="693979"/>
    <lineage>
        <taxon>Bacteria</taxon>
        <taxon>Pseudomonadati</taxon>
        <taxon>Bacteroidota</taxon>
        <taxon>Bacteroidia</taxon>
        <taxon>Bacteroidales</taxon>
        <taxon>Bacteroidaceae</taxon>
        <taxon>Bacteroides</taxon>
    </lineage>
</organism>
<keyword evidence="2" id="KW-0489">Methyltransferase</keyword>
<evidence type="ECO:0000313" key="8">
    <source>
        <dbReference type="Proteomes" id="UP000008630"/>
    </source>
</evidence>
<name>E6SNN1_BACT6</name>
<dbReference type="EC" id="2.1.1.72" evidence="1"/>
<dbReference type="PATRIC" id="fig|693979.3.peg.1901"/>
<proteinExistence type="predicted"/>
<dbReference type="PANTHER" id="PTHR33841:SF1">
    <property type="entry name" value="DNA METHYLTRANSFERASE A"/>
    <property type="match status" value="1"/>
</dbReference>
<keyword evidence="3" id="KW-0808">Transferase</keyword>
<reference evidence="7 8" key="2">
    <citation type="journal article" date="2011" name="Stand. Genomic Sci.">
        <title>Complete genome sequence of Bacteroides helcogenes type strain (P 36-108).</title>
        <authorList>
            <person name="Pati A."/>
            <person name="Gronow S."/>
            <person name="Zeytun A."/>
            <person name="Lapidus A."/>
            <person name="Nolan M."/>
            <person name="Hammon N."/>
            <person name="Deshpande S."/>
            <person name="Cheng J.F."/>
            <person name="Tapia R."/>
            <person name="Han C."/>
            <person name="Goodwin L."/>
            <person name="Pitluck S."/>
            <person name="Liolios K."/>
            <person name="Pagani I."/>
            <person name="Ivanova N."/>
            <person name="Mavromatis K."/>
            <person name="Chen A."/>
            <person name="Palaniappan K."/>
            <person name="Land M."/>
            <person name="Hauser L."/>
            <person name="Chang Y.J."/>
            <person name="Jeffries C.D."/>
            <person name="Detter J.C."/>
            <person name="Brambilla E."/>
            <person name="Rohde M."/>
            <person name="Goker M."/>
            <person name="Woyke T."/>
            <person name="Bristow J."/>
            <person name="Eisen J.A."/>
            <person name="Markowitz V."/>
            <person name="Hugenholtz P."/>
            <person name="Kyrpides N.C."/>
            <person name="Klenk H.P."/>
            <person name="Lucas S."/>
        </authorList>
    </citation>
    <scope>NUCLEOTIDE SEQUENCE [LARGE SCALE GENOMIC DNA]</scope>
    <source>
        <strain evidence="8">ATCC 35417 / DSM 20613 / JCM 6297 / CCUG 15421 / P 36-108</strain>
    </source>
</reference>
<dbReference type="RefSeq" id="WP_013547374.1">
    <property type="nucleotide sequence ID" value="NC_014933.1"/>
</dbReference>
<dbReference type="PRINTS" id="PR00507">
    <property type="entry name" value="N12N6MTFRASE"/>
</dbReference>
<dbReference type="PROSITE" id="PS00092">
    <property type="entry name" value="N6_MTASE"/>
    <property type="match status" value="1"/>
</dbReference>